<dbReference type="InterPro" id="IPR036873">
    <property type="entry name" value="Rhodanese-like_dom_sf"/>
</dbReference>
<dbReference type="InterPro" id="IPR001763">
    <property type="entry name" value="Rhodanese-like_dom"/>
</dbReference>
<proteinExistence type="predicted"/>
<name>G8TT97_SULAD</name>
<protein>
    <submittedName>
        <fullName evidence="2">Rhodanese-like protein</fullName>
    </submittedName>
</protein>
<dbReference type="PANTHER" id="PTHR43031">
    <property type="entry name" value="FAD-DEPENDENT OXIDOREDUCTASE"/>
    <property type="match status" value="1"/>
</dbReference>
<dbReference type="STRING" id="679936.Sulac_0976"/>
<feature type="domain" description="Rhodanese" evidence="1">
    <location>
        <begin position="11"/>
        <end position="103"/>
    </location>
</feature>
<dbReference type="PROSITE" id="PS50206">
    <property type="entry name" value="RHODANESE_3"/>
    <property type="match status" value="2"/>
</dbReference>
<reference evidence="3" key="1">
    <citation type="submission" date="2011-12" db="EMBL/GenBank/DDBJ databases">
        <title>The complete genome of chromosome of Sulfobacillus acidophilus DSM 10332.</title>
        <authorList>
            <person name="Lucas S."/>
            <person name="Han J."/>
            <person name="Lapidus A."/>
            <person name="Bruce D."/>
            <person name="Goodwin L."/>
            <person name="Pitluck S."/>
            <person name="Peters L."/>
            <person name="Kyrpides N."/>
            <person name="Mavromatis K."/>
            <person name="Ivanova N."/>
            <person name="Mikhailova N."/>
            <person name="Chertkov O."/>
            <person name="Saunders E."/>
            <person name="Detter J.C."/>
            <person name="Tapia R."/>
            <person name="Han C."/>
            <person name="Land M."/>
            <person name="Hauser L."/>
            <person name="Markowitz V."/>
            <person name="Cheng J.-F."/>
            <person name="Hugenholtz P."/>
            <person name="Woyke T."/>
            <person name="Wu D."/>
            <person name="Pukall R."/>
            <person name="Gehrich-Schroeter G."/>
            <person name="Schneider S."/>
            <person name="Klenk H.-P."/>
            <person name="Eisen J.A."/>
        </authorList>
    </citation>
    <scope>NUCLEOTIDE SEQUENCE [LARGE SCALE GENOMIC DNA]</scope>
    <source>
        <strain evidence="3">ATCC 700253 / DSM 10332 / NAL</strain>
    </source>
</reference>
<organism evidence="2 3">
    <name type="scientific">Sulfobacillus acidophilus (strain ATCC 700253 / DSM 10332 / NAL)</name>
    <dbReference type="NCBI Taxonomy" id="679936"/>
    <lineage>
        <taxon>Bacteria</taxon>
        <taxon>Bacillati</taxon>
        <taxon>Bacillota</taxon>
        <taxon>Clostridia</taxon>
        <taxon>Eubacteriales</taxon>
        <taxon>Clostridiales Family XVII. Incertae Sedis</taxon>
        <taxon>Sulfobacillus</taxon>
    </lineage>
</organism>
<reference evidence="2 3" key="2">
    <citation type="journal article" date="2012" name="Stand. Genomic Sci.">
        <title>Complete genome sequence of the moderately thermophilic mineral-sulfide-oxidizing firmicute Sulfobacillus acidophilus type strain (NAL(T)).</title>
        <authorList>
            <person name="Anderson I."/>
            <person name="Chertkov O."/>
            <person name="Chen A."/>
            <person name="Saunders E."/>
            <person name="Lapidus A."/>
            <person name="Nolan M."/>
            <person name="Lucas S."/>
            <person name="Hammon N."/>
            <person name="Deshpande S."/>
            <person name="Cheng J.F."/>
            <person name="Han C."/>
            <person name="Tapia R."/>
            <person name="Goodwin L.A."/>
            <person name="Pitluck S."/>
            <person name="Liolios K."/>
            <person name="Pagani I."/>
            <person name="Ivanova N."/>
            <person name="Mikhailova N."/>
            <person name="Pati A."/>
            <person name="Palaniappan K."/>
            <person name="Land M."/>
            <person name="Pan C."/>
            <person name="Rohde M."/>
            <person name="Pukall R."/>
            <person name="Goker M."/>
            <person name="Detter J.C."/>
            <person name="Woyke T."/>
            <person name="Bristow J."/>
            <person name="Eisen J.A."/>
            <person name="Markowitz V."/>
            <person name="Hugenholtz P."/>
            <person name="Kyrpides N.C."/>
            <person name="Klenk H.P."/>
            <person name="Mavromatis K."/>
        </authorList>
    </citation>
    <scope>NUCLEOTIDE SEQUENCE [LARGE SCALE GENOMIC DNA]</scope>
    <source>
        <strain evidence="3">ATCC 700253 / DSM 10332 / NAL</strain>
    </source>
</reference>
<dbReference type="Gene3D" id="3.40.250.10">
    <property type="entry name" value="Rhodanese-like domain"/>
    <property type="match status" value="2"/>
</dbReference>
<sequence>MEAQEIWNAVSQGEAIVLDVRPPMAFSQGHVPQAVNAPFQRGAWGPAVKRWLAGQSPRLVLFGDNAMIVEAAAKALEQEQLTVWARWTEGIDAWRQANLPVVEVHQITVDALHQERDQWVVIDVREPYELRSGMIPNAMHIPLDSLPQHVEKLDQNQRYAVVCAHGSRSQAAAAFLADKGFQVGTVVGGMALWLGAGYPTMQPSHR</sequence>
<dbReference type="PANTHER" id="PTHR43031:SF1">
    <property type="entry name" value="PYRIDINE NUCLEOTIDE-DISULPHIDE OXIDOREDUCTASE"/>
    <property type="match status" value="1"/>
</dbReference>
<dbReference type="PATRIC" id="fig|679936.5.peg.1034"/>
<dbReference type="SUPFAM" id="SSF52821">
    <property type="entry name" value="Rhodanese/Cell cycle control phosphatase"/>
    <property type="match status" value="2"/>
</dbReference>
<dbReference type="EMBL" id="CP003179">
    <property type="protein sequence ID" value="AEW04477.1"/>
    <property type="molecule type" value="Genomic_DNA"/>
</dbReference>
<evidence type="ECO:0000313" key="2">
    <source>
        <dbReference type="EMBL" id="AEW04477.1"/>
    </source>
</evidence>
<evidence type="ECO:0000313" key="3">
    <source>
        <dbReference type="Proteomes" id="UP000005439"/>
    </source>
</evidence>
<accession>G8TT97</accession>
<keyword evidence="3" id="KW-1185">Reference proteome</keyword>
<dbReference type="Pfam" id="PF00581">
    <property type="entry name" value="Rhodanese"/>
    <property type="match status" value="2"/>
</dbReference>
<dbReference type="InterPro" id="IPR050229">
    <property type="entry name" value="GlpE_sulfurtransferase"/>
</dbReference>
<gene>
    <name evidence="2" type="ordered locus">Sulac_0976</name>
</gene>
<dbReference type="CDD" id="cd00158">
    <property type="entry name" value="RHOD"/>
    <property type="match status" value="1"/>
</dbReference>
<feature type="domain" description="Rhodanese" evidence="1">
    <location>
        <begin position="115"/>
        <end position="202"/>
    </location>
</feature>
<dbReference type="Proteomes" id="UP000005439">
    <property type="component" value="Chromosome"/>
</dbReference>
<dbReference type="KEGG" id="sap:Sulac_0976"/>
<evidence type="ECO:0000259" key="1">
    <source>
        <dbReference type="PROSITE" id="PS50206"/>
    </source>
</evidence>
<dbReference type="SMART" id="SM00450">
    <property type="entry name" value="RHOD"/>
    <property type="match status" value="2"/>
</dbReference>
<dbReference type="HOGENOM" id="CLU_1406035_0_0_9"/>
<dbReference type="AlphaFoldDB" id="G8TT97"/>